<organism evidence="1 2">
    <name type="scientific">Anopheles atroparvus</name>
    <name type="common">European mosquito</name>
    <dbReference type="NCBI Taxonomy" id="41427"/>
    <lineage>
        <taxon>Eukaryota</taxon>
        <taxon>Metazoa</taxon>
        <taxon>Ecdysozoa</taxon>
        <taxon>Arthropoda</taxon>
        <taxon>Hexapoda</taxon>
        <taxon>Insecta</taxon>
        <taxon>Pterygota</taxon>
        <taxon>Neoptera</taxon>
        <taxon>Endopterygota</taxon>
        <taxon>Diptera</taxon>
        <taxon>Nematocera</taxon>
        <taxon>Culicoidea</taxon>
        <taxon>Culicidae</taxon>
        <taxon>Anophelinae</taxon>
        <taxon>Anopheles</taxon>
    </lineage>
</organism>
<evidence type="ECO:0000313" key="2">
    <source>
        <dbReference type="Proteomes" id="UP000075880"/>
    </source>
</evidence>
<reference evidence="1" key="1">
    <citation type="submission" date="2024-04" db="UniProtKB">
        <authorList>
            <consortium name="EnsemblMetazoa"/>
        </authorList>
    </citation>
    <scope>IDENTIFICATION</scope>
    <source>
        <strain evidence="1">EBRO</strain>
    </source>
</reference>
<keyword evidence="2" id="KW-1185">Reference proteome</keyword>
<dbReference type="EnsemblMetazoa" id="ENSAATROPT014604">
    <property type="protein sequence ID" value="ENSAATROPP013301"/>
    <property type="gene ID" value="ENSAATROPG011850"/>
</dbReference>
<dbReference type="Proteomes" id="UP000075880">
    <property type="component" value="Unassembled WGS sequence"/>
</dbReference>
<dbReference type="PANTHER" id="PTHR38681">
    <property type="entry name" value="RETROVIRUS-RELATED POL POLYPROTEIN FROM TRANSPOSON 412-LIKE PROTEIN-RELATED"/>
    <property type="match status" value="1"/>
</dbReference>
<sequence length="104" mass="11862">PDANIPDVTDYVARLKNVFSKVAPTAPRNTATKVYIDKELEACDKVYVRIDKVKAGLEPPYEGPYNVIKKLRKFFVIDKKGKHESISIDRLKPAHYLESQIFTP</sequence>
<proteinExistence type="predicted"/>
<protein>
    <submittedName>
        <fullName evidence="1">Uncharacterized protein</fullName>
    </submittedName>
</protein>
<evidence type="ECO:0000313" key="1">
    <source>
        <dbReference type="EnsemblMetazoa" id="ENSAATROPP013301"/>
    </source>
</evidence>
<dbReference type="PANTHER" id="PTHR38681:SF1">
    <property type="entry name" value="RETROVIRUS-RELATED POL POLYPROTEIN FROM TRANSPOSON 412-LIKE PROTEIN"/>
    <property type="match status" value="1"/>
</dbReference>
<name>A0AAG5DQ64_ANOAO</name>
<dbReference type="AlphaFoldDB" id="A0AAG5DQ64"/>
<accession>A0AAG5DQ64</accession>